<protein>
    <submittedName>
        <fullName evidence="1">Uncharacterized protein</fullName>
    </submittedName>
</protein>
<keyword evidence="2" id="KW-1185">Reference proteome</keyword>
<dbReference type="Proteomes" id="UP001417504">
    <property type="component" value="Unassembled WGS sequence"/>
</dbReference>
<reference evidence="1 2" key="1">
    <citation type="submission" date="2024-01" db="EMBL/GenBank/DDBJ databases">
        <title>Genome assemblies of Stephania.</title>
        <authorList>
            <person name="Yang L."/>
        </authorList>
    </citation>
    <scope>NUCLEOTIDE SEQUENCE [LARGE SCALE GENOMIC DNA]</scope>
    <source>
        <strain evidence="1">QJT</strain>
        <tissue evidence="1">Leaf</tissue>
    </source>
</reference>
<dbReference type="EMBL" id="JBBNAE010000001">
    <property type="protein sequence ID" value="KAK9154004.1"/>
    <property type="molecule type" value="Genomic_DNA"/>
</dbReference>
<accession>A0AAP0KMB8</accession>
<sequence>MSLNSPRTQSDLSRKSIVEGTPYKYFNFVRNRYIPNSVPPVLCFSGSHINFSAMGA</sequence>
<comment type="caution">
    <text evidence="1">The sequence shown here is derived from an EMBL/GenBank/DDBJ whole genome shotgun (WGS) entry which is preliminary data.</text>
</comment>
<proteinExistence type="predicted"/>
<organism evidence="1 2">
    <name type="scientific">Stephania japonica</name>
    <dbReference type="NCBI Taxonomy" id="461633"/>
    <lineage>
        <taxon>Eukaryota</taxon>
        <taxon>Viridiplantae</taxon>
        <taxon>Streptophyta</taxon>
        <taxon>Embryophyta</taxon>
        <taxon>Tracheophyta</taxon>
        <taxon>Spermatophyta</taxon>
        <taxon>Magnoliopsida</taxon>
        <taxon>Ranunculales</taxon>
        <taxon>Menispermaceae</taxon>
        <taxon>Menispermoideae</taxon>
        <taxon>Cissampelideae</taxon>
        <taxon>Stephania</taxon>
    </lineage>
</organism>
<name>A0AAP0KMB8_9MAGN</name>
<gene>
    <name evidence="1" type="ORF">Sjap_001484</name>
</gene>
<evidence type="ECO:0000313" key="1">
    <source>
        <dbReference type="EMBL" id="KAK9154004.1"/>
    </source>
</evidence>
<dbReference type="AlphaFoldDB" id="A0AAP0KMB8"/>
<evidence type="ECO:0000313" key="2">
    <source>
        <dbReference type="Proteomes" id="UP001417504"/>
    </source>
</evidence>